<name>A0ABR9MZY4_9MICO</name>
<accession>A0ABR9MZY4</accession>
<comment type="caution">
    <text evidence="2">The sequence shown here is derived from an EMBL/GenBank/DDBJ whole genome shotgun (WGS) entry which is preliminary data.</text>
</comment>
<keyword evidence="3" id="KW-1185">Reference proteome</keyword>
<proteinExistence type="predicted"/>
<gene>
    <name evidence="2" type="ORF">IHE71_12225</name>
</gene>
<evidence type="ECO:0000313" key="3">
    <source>
        <dbReference type="Proteomes" id="UP000625527"/>
    </source>
</evidence>
<feature type="transmembrane region" description="Helical" evidence="1">
    <location>
        <begin position="57"/>
        <end position="75"/>
    </location>
</feature>
<feature type="transmembrane region" description="Helical" evidence="1">
    <location>
        <begin position="87"/>
        <end position="106"/>
    </location>
</feature>
<evidence type="ECO:0000256" key="1">
    <source>
        <dbReference type="SAM" id="Phobius"/>
    </source>
</evidence>
<dbReference type="EMBL" id="JADAQT010000085">
    <property type="protein sequence ID" value="MBE1876474.1"/>
    <property type="molecule type" value="Genomic_DNA"/>
</dbReference>
<protein>
    <recommendedName>
        <fullName evidence="4">Integral membrane protein</fullName>
    </recommendedName>
</protein>
<dbReference type="Proteomes" id="UP000625527">
    <property type="component" value="Unassembled WGS sequence"/>
</dbReference>
<feature type="transmembrane region" description="Helical" evidence="1">
    <location>
        <begin position="24"/>
        <end position="45"/>
    </location>
</feature>
<keyword evidence="1" id="KW-0472">Membrane</keyword>
<reference evidence="2 3" key="1">
    <citation type="submission" date="2020-10" db="EMBL/GenBank/DDBJ databases">
        <title>Myceligenerans pegani sp. nov., an endophytic actinomycete isolated from Peganum harmala L. in Xinjiang, China.</title>
        <authorList>
            <person name="Xin L."/>
        </authorList>
    </citation>
    <scope>NUCLEOTIDE SEQUENCE [LARGE SCALE GENOMIC DNA]</scope>
    <source>
        <strain evidence="2 3">TRM65318</strain>
    </source>
</reference>
<evidence type="ECO:0000313" key="2">
    <source>
        <dbReference type="EMBL" id="MBE1876474.1"/>
    </source>
</evidence>
<evidence type="ECO:0008006" key="4">
    <source>
        <dbReference type="Google" id="ProtNLM"/>
    </source>
</evidence>
<feature type="transmembrane region" description="Helical" evidence="1">
    <location>
        <begin position="118"/>
        <end position="136"/>
    </location>
</feature>
<keyword evidence="1" id="KW-1133">Transmembrane helix</keyword>
<organism evidence="2 3">
    <name type="scientific">Myceligenerans pegani</name>
    <dbReference type="NCBI Taxonomy" id="2776917"/>
    <lineage>
        <taxon>Bacteria</taxon>
        <taxon>Bacillati</taxon>
        <taxon>Actinomycetota</taxon>
        <taxon>Actinomycetes</taxon>
        <taxon>Micrococcales</taxon>
        <taxon>Promicromonosporaceae</taxon>
        <taxon>Myceligenerans</taxon>
    </lineage>
</organism>
<keyword evidence="1" id="KW-0812">Transmembrane</keyword>
<sequence length="142" mass="15241">MSIMDPSPHDTPAMDQDRSPVSTVWRWFGAAGVFVSAMVHLVLWFEGYRDIDVVGPMFVLNAVGGVILTAAIIVWRHWLPLIGGIGFGLLTLTAYLLSATVGFFGVLSPFEFAGTPEIIAAMADVTAIVGSGMALLRERTTT</sequence>